<feature type="domain" description="CoA-binding" evidence="1">
    <location>
        <begin position="16"/>
        <end position="111"/>
    </location>
</feature>
<proteinExistence type="predicted"/>
<organism evidence="2 3">
    <name type="scientific">Streptococcus saliviloxodontae</name>
    <dbReference type="NCBI Taxonomy" id="1349416"/>
    <lineage>
        <taxon>Bacteria</taxon>
        <taxon>Bacillati</taxon>
        <taxon>Bacillota</taxon>
        <taxon>Bacilli</taxon>
        <taxon>Lactobacillales</taxon>
        <taxon>Streptococcaceae</taxon>
        <taxon>Streptococcus</taxon>
    </lineage>
</organism>
<dbReference type="InterPro" id="IPR036291">
    <property type="entry name" value="NAD(P)-bd_dom_sf"/>
</dbReference>
<dbReference type="PANTHER" id="PTHR33303">
    <property type="entry name" value="CYTOPLASMIC PROTEIN-RELATED"/>
    <property type="match status" value="1"/>
</dbReference>
<gene>
    <name evidence="2" type="ORF">JOC31_000283</name>
</gene>
<dbReference type="InterPro" id="IPR003781">
    <property type="entry name" value="CoA-bd"/>
</dbReference>
<dbReference type="SMART" id="SM00881">
    <property type="entry name" value="CoA_binding"/>
    <property type="match status" value="1"/>
</dbReference>
<dbReference type="EMBL" id="JAFBEI010000004">
    <property type="protein sequence ID" value="MBM7635491.1"/>
    <property type="molecule type" value="Genomic_DNA"/>
</dbReference>
<accession>A0ABS2PK69</accession>
<dbReference type="Pfam" id="PF13380">
    <property type="entry name" value="CoA_binding_2"/>
    <property type="match status" value="1"/>
</dbReference>
<evidence type="ECO:0000313" key="3">
    <source>
        <dbReference type="Proteomes" id="UP000809081"/>
    </source>
</evidence>
<dbReference type="SUPFAM" id="SSF51735">
    <property type="entry name" value="NAD(P)-binding Rossmann-fold domains"/>
    <property type="match status" value="1"/>
</dbReference>
<sequence>MTYHFQNPSQGTIEAYIRSAKTIAIVGLSNRQETAAYMVAKVMQDAGYQIIPVNPKLAGQEILGEKAYANLQEVPVHIDIVDVFRRSEFLADVAKDFLETDATVFWAQLGLESQEAEEVLRAAGRQDIVMNRCLKVDYLNVKG</sequence>
<dbReference type="RefSeq" id="WP_205009716.1">
    <property type="nucleotide sequence ID" value="NZ_JAFBEI010000004.1"/>
</dbReference>
<comment type="caution">
    <text evidence="2">The sequence shown here is derived from an EMBL/GenBank/DDBJ whole genome shotgun (WGS) entry which is preliminary data.</text>
</comment>
<keyword evidence="3" id="KW-1185">Reference proteome</keyword>
<dbReference type="PANTHER" id="PTHR33303:SF2">
    <property type="entry name" value="COA-BINDING DOMAIN-CONTAINING PROTEIN"/>
    <property type="match status" value="1"/>
</dbReference>
<dbReference type="Gene3D" id="3.40.50.720">
    <property type="entry name" value="NAD(P)-binding Rossmann-like Domain"/>
    <property type="match status" value="1"/>
</dbReference>
<evidence type="ECO:0000259" key="1">
    <source>
        <dbReference type="SMART" id="SM00881"/>
    </source>
</evidence>
<protein>
    <submittedName>
        <fullName evidence="2">CoA-binding protein</fullName>
    </submittedName>
</protein>
<dbReference type="Proteomes" id="UP000809081">
    <property type="component" value="Unassembled WGS sequence"/>
</dbReference>
<reference evidence="2 3" key="1">
    <citation type="submission" date="2021-01" db="EMBL/GenBank/DDBJ databases">
        <title>Genomic Encyclopedia of Type Strains, Phase IV (KMG-IV): sequencing the most valuable type-strain genomes for metagenomic binning, comparative biology and taxonomic classification.</title>
        <authorList>
            <person name="Goeker M."/>
        </authorList>
    </citation>
    <scope>NUCLEOTIDE SEQUENCE [LARGE SCALE GENOMIC DNA]</scope>
    <source>
        <strain evidence="2 3">DSM 27513</strain>
    </source>
</reference>
<name>A0ABS2PK69_9STRE</name>
<evidence type="ECO:0000313" key="2">
    <source>
        <dbReference type="EMBL" id="MBM7635491.1"/>
    </source>
</evidence>